<feature type="transmembrane region" description="Helical" evidence="6">
    <location>
        <begin position="110"/>
        <end position="129"/>
    </location>
</feature>
<proteinExistence type="predicted"/>
<sequence>MDESTNASVGKSDATEIFASRVVPAPSLSSQRIVLDSVYSWYVLGILTVSYSLAYIDRQLLNLLVDPIKHSLLISDTQISLIQGSAFIAAYLLASPFFGRLVDSTNRRNVLLFGVCAWSICTALCGKADTYSELFIARFGVGVSEACAFPVGCSLIADYFSARRAARALSILTLGPLLGGGFSLVAGGLVIAFADSVRQHVPEFANLVTWKLAFVLVGLPGFLLALVLLTVREPTRRVALKAIADDRKYTSREAAAYIWARRGFYMRIYFGIGMQAIVALGVPTWLPSFLIRYHHVPPALVGYHFGLLVVTCGSIGVVVGPWVSRLLERKGYDDAALRASAMSMCLMTVACAAIPVMPGPISALTAAACAIFFWSIPAANITVAMQLGTPNRMRGVVSSLFTFFAQLIGFGIGPTAIALITDRIFHDPKMVGASLGIVCSIASAVAVLLIFSALPQYRKLLDDERHVRPS</sequence>
<evidence type="ECO:0000313" key="9">
    <source>
        <dbReference type="Proteomes" id="UP000054683"/>
    </source>
</evidence>
<feature type="transmembrane region" description="Helical" evidence="6">
    <location>
        <begin position="212"/>
        <end position="231"/>
    </location>
</feature>
<evidence type="ECO:0000256" key="2">
    <source>
        <dbReference type="ARBA" id="ARBA00022448"/>
    </source>
</evidence>
<dbReference type="OrthoDB" id="6057322at2"/>
<dbReference type="SUPFAM" id="SSF103473">
    <property type="entry name" value="MFS general substrate transporter"/>
    <property type="match status" value="1"/>
</dbReference>
<accession>A0A158IEC9</accession>
<dbReference type="PANTHER" id="PTHR23505:SF79">
    <property type="entry name" value="PROTEIN SPINSTER"/>
    <property type="match status" value="1"/>
</dbReference>
<feature type="transmembrane region" description="Helical" evidence="6">
    <location>
        <begin position="38"/>
        <end position="56"/>
    </location>
</feature>
<dbReference type="PROSITE" id="PS50850">
    <property type="entry name" value="MFS"/>
    <property type="match status" value="1"/>
</dbReference>
<feature type="transmembrane region" description="Helical" evidence="6">
    <location>
        <begin position="335"/>
        <end position="357"/>
    </location>
</feature>
<dbReference type="PANTHER" id="PTHR23505">
    <property type="entry name" value="SPINSTER"/>
    <property type="match status" value="1"/>
</dbReference>
<name>A0A158IEC9_9BURK</name>
<dbReference type="EMBL" id="FCOK02000048">
    <property type="protein sequence ID" value="SAL54753.1"/>
    <property type="molecule type" value="Genomic_DNA"/>
</dbReference>
<dbReference type="InterPro" id="IPR036259">
    <property type="entry name" value="MFS_trans_sf"/>
</dbReference>
<evidence type="ECO:0000259" key="7">
    <source>
        <dbReference type="PROSITE" id="PS50850"/>
    </source>
</evidence>
<keyword evidence="4 6" id="KW-1133">Transmembrane helix</keyword>
<dbReference type="InterPro" id="IPR011701">
    <property type="entry name" value="MFS"/>
</dbReference>
<gene>
    <name evidence="8" type="ORF">AWB69_05843</name>
</gene>
<dbReference type="AlphaFoldDB" id="A0A158IEC9"/>
<keyword evidence="2" id="KW-0813">Transport</keyword>
<feature type="transmembrane region" description="Helical" evidence="6">
    <location>
        <begin position="363"/>
        <end position="384"/>
    </location>
</feature>
<feature type="transmembrane region" description="Helical" evidence="6">
    <location>
        <begin position="169"/>
        <end position="192"/>
    </location>
</feature>
<feature type="transmembrane region" description="Helical" evidence="6">
    <location>
        <begin position="135"/>
        <end position="157"/>
    </location>
</feature>
<feature type="transmembrane region" description="Helical" evidence="6">
    <location>
        <begin position="268"/>
        <end position="291"/>
    </location>
</feature>
<dbReference type="InterPro" id="IPR020846">
    <property type="entry name" value="MFS_dom"/>
</dbReference>
<keyword evidence="3 6" id="KW-0812">Transmembrane</keyword>
<evidence type="ECO:0000256" key="4">
    <source>
        <dbReference type="ARBA" id="ARBA00022989"/>
    </source>
</evidence>
<feature type="domain" description="Major facilitator superfamily (MFS) profile" evidence="7">
    <location>
        <begin position="43"/>
        <end position="458"/>
    </location>
</feature>
<evidence type="ECO:0000313" key="8">
    <source>
        <dbReference type="EMBL" id="SAL54753.1"/>
    </source>
</evidence>
<dbReference type="GO" id="GO:0016020">
    <property type="term" value="C:membrane"/>
    <property type="evidence" value="ECO:0007669"/>
    <property type="project" value="UniProtKB-SubCell"/>
</dbReference>
<feature type="transmembrane region" description="Helical" evidence="6">
    <location>
        <begin position="79"/>
        <end position="98"/>
    </location>
</feature>
<dbReference type="GO" id="GO:0022857">
    <property type="term" value="F:transmembrane transporter activity"/>
    <property type="evidence" value="ECO:0007669"/>
    <property type="project" value="InterPro"/>
</dbReference>
<feature type="transmembrane region" description="Helical" evidence="6">
    <location>
        <begin position="303"/>
        <end position="323"/>
    </location>
</feature>
<reference evidence="8 9" key="1">
    <citation type="submission" date="2016-01" db="EMBL/GenBank/DDBJ databases">
        <authorList>
            <person name="Oliw E.H."/>
        </authorList>
    </citation>
    <scope>NUCLEOTIDE SEQUENCE [LARGE SCALE GENOMIC DNA]</scope>
    <source>
        <strain evidence="8">LMG 27134</strain>
    </source>
</reference>
<protein>
    <submittedName>
        <fullName evidence="8">Major facilitator transporter</fullName>
    </submittedName>
</protein>
<evidence type="ECO:0000256" key="1">
    <source>
        <dbReference type="ARBA" id="ARBA00004141"/>
    </source>
</evidence>
<keyword evidence="5 6" id="KW-0472">Membrane</keyword>
<dbReference type="RefSeq" id="WP_082913632.1">
    <property type="nucleotide sequence ID" value="NZ_FCOK02000048.1"/>
</dbReference>
<dbReference type="Proteomes" id="UP000054683">
    <property type="component" value="Unassembled WGS sequence"/>
</dbReference>
<feature type="transmembrane region" description="Helical" evidence="6">
    <location>
        <begin position="396"/>
        <end position="420"/>
    </location>
</feature>
<evidence type="ECO:0000256" key="3">
    <source>
        <dbReference type="ARBA" id="ARBA00022692"/>
    </source>
</evidence>
<evidence type="ECO:0000256" key="5">
    <source>
        <dbReference type="ARBA" id="ARBA00023136"/>
    </source>
</evidence>
<organism evidence="8 9">
    <name type="scientific">Caballeronia udeis</name>
    <dbReference type="NCBI Taxonomy" id="1232866"/>
    <lineage>
        <taxon>Bacteria</taxon>
        <taxon>Pseudomonadati</taxon>
        <taxon>Pseudomonadota</taxon>
        <taxon>Betaproteobacteria</taxon>
        <taxon>Burkholderiales</taxon>
        <taxon>Burkholderiaceae</taxon>
        <taxon>Caballeronia</taxon>
    </lineage>
</organism>
<comment type="subcellular location">
    <subcellularLocation>
        <location evidence="1">Membrane</location>
        <topology evidence="1">Multi-pass membrane protein</topology>
    </subcellularLocation>
</comment>
<dbReference type="Pfam" id="PF07690">
    <property type="entry name" value="MFS_1"/>
    <property type="match status" value="1"/>
</dbReference>
<evidence type="ECO:0000256" key="6">
    <source>
        <dbReference type="SAM" id="Phobius"/>
    </source>
</evidence>
<dbReference type="Gene3D" id="1.20.1250.20">
    <property type="entry name" value="MFS general substrate transporter like domains"/>
    <property type="match status" value="1"/>
</dbReference>
<feature type="transmembrane region" description="Helical" evidence="6">
    <location>
        <begin position="432"/>
        <end position="454"/>
    </location>
</feature>
<dbReference type="InterPro" id="IPR044770">
    <property type="entry name" value="MFS_spinster-like"/>
</dbReference>